<evidence type="ECO:0000313" key="2">
    <source>
        <dbReference type="EMBL" id="QDT41587.1"/>
    </source>
</evidence>
<reference evidence="2 3" key="1">
    <citation type="submission" date="2019-02" db="EMBL/GenBank/DDBJ databases">
        <title>Deep-cultivation of Planctomycetes and their phenomic and genomic characterization uncovers novel biology.</title>
        <authorList>
            <person name="Wiegand S."/>
            <person name="Jogler M."/>
            <person name="Boedeker C."/>
            <person name="Pinto D."/>
            <person name="Vollmers J."/>
            <person name="Rivas-Marin E."/>
            <person name="Kohn T."/>
            <person name="Peeters S.H."/>
            <person name="Heuer A."/>
            <person name="Rast P."/>
            <person name="Oberbeckmann S."/>
            <person name="Bunk B."/>
            <person name="Jeske O."/>
            <person name="Meyerdierks A."/>
            <person name="Storesund J.E."/>
            <person name="Kallscheuer N."/>
            <person name="Luecker S."/>
            <person name="Lage O.M."/>
            <person name="Pohl T."/>
            <person name="Merkel B.J."/>
            <person name="Hornburger P."/>
            <person name="Mueller R.-W."/>
            <person name="Bruemmer F."/>
            <person name="Labrenz M."/>
            <person name="Spormann A.M."/>
            <person name="Op den Camp H."/>
            <person name="Overmann J."/>
            <person name="Amann R."/>
            <person name="Jetten M.S.M."/>
            <person name="Mascher T."/>
            <person name="Medema M.H."/>
            <person name="Devos D.P."/>
            <person name="Kaster A.-K."/>
            <person name="Ovreas L."/>
            <person name="Rohde M."/>
            <person name="Galperin M.Y."/>
            <person name="Jogler C."/>
        </authorList>
    </citation>
    <scope>NUCLEOTIDE SEQUENCE [LARGE SCALE GENOMIC DNA]</scope>
    <source>
        <strain evidence="2 3">Pan241w</strain>
    </source>
</reference>
<dbReference type="OrthoDB" id="20875at2"/>
<dbReference type="InterPro" id="IPR023296">
    <property type="entry name" value="Glyco_hydro_beta-prop_sf"/>
</dbReference>
<evidence type="ECO:0000313" key="3">
    <source>
        <dbReference type="Proteomes" id="UP000317171"/>
    </source>
</evidence>
<dbReference type="Gene3D" id="2.120.10.10">
    <property type="match status" value="1"/>
</dbReference>
<dbReference type="SUPFAM" id="SSF75005">
    <property type="entry name" value="Arabinanase/levansucrase/invertase"/>
    <property type="match status" value="1"/>
</dbReference>
<proteinExistence type="predicted"/>
<dbReference type="EMBL" id="CP036269">
    <property type="protein sequence ID" value="QDT41587.1"/>
    <property type="molecule type" value="Genomic_DNA"/>
</dbReference>
<dbReference type="Proteomes" id="UP000317171">
    <property type="component" value="Chromosome"/>
</dbReference>
<evidence type="ECO:0000256" key="1">
    <source>
        <dbReference type="SAM" id="SignalP"/>
    </source>
</evidence>
<dbReference type="RefSeq" id="WP_145213422.1">
    <property type="nucleotide sequence ID" value="NZ_CP036269.1"/>
</dbReference>
<dbReference type="AlphaFoldDB" id="A0A517RCG4"/>
<protein>
    <recommendedName>
        <fullName evidence="4">Exo-alpha-sialidase</fullName>
    </recommendedName>
</protein>
<evidence type="ECO:0008006" key="4">
    <source>
        <dbReference type="Google" id="ProtNLM"/>
    </source>
</evidence>
<accession>A0A517RCG4</accession>
<organism evidence="2 3">
    <name type="scientific">Gimesia alba</name>
    <dbReference type="NCBI Taxonomy" id="2527973"/>
    <lineage>
        <taxon>Bacteria</taxon>
        <taxon>Pseudomonadati</taxon>
        <taxon>Planctomycetota</taxon>
        <taxon>Planctomycetia</taxon>
        <taxon>Planctomycetales</taxon>
        <taxon>Planctomycetaceae</taxon>
        <taxon>Gimesia</taxon>
    </lineage>
</organism>
<keyword evidence="3" id="KW-1185">Reference proteome</keyword>
<sequence length="358" mass="40886" precursor="true">MLKRAPSLIFVFALLISVLLSTSTLPAGEDSSLPEVEVTNVRKVFDNGEHNAFTDMIEFKGKYYLTFRTCPGGHMLFPSSRILIMQSDDAETWKQVDEFSVPRRDVRDPHFLIFKDKLFVYTGTWYCGDAPPKTRTINQHLGYAVWSADGSNWSKPTMLEGTYGHYIWRAAAYGDKAYLCGRRIRNFTEDNKDRELIETAILESDDGLVWKTASLFNEKQGDETAFLFEKNGDLLAIGRSGSNPAWVMRSRPPFDHWERKQLDRYIGGPLLAKWGDHYLVGGRQRKNGKYVTSLYWFKNDQLHEFASLPSGGDNSYPGILILGPDRARVSYYSSHEKDENGKPITAIYLADLKLKHKK</sequence>
<feature type="signal peptide" evidence="1">
    <location>
        <begin position="1"/>
        <end position="27"/>
    </location>
</feature>
<gene>
    <name evidence="2" type="ORF">Pan241w_16500</name>
</gene>
<name>A0A517RCG4_9PLAN</name>
<keyword evidence="1" id="KW-0732">Signal</keyword>
<dbReference type="KEGG" id="gaz:Pan241w_16500"/>
<feature type="chain" id="PRO_5021915583" description="Exo-alpha-sialidase" evidence="1">
    <location>
        <begin position="28"/>
        <end position="358"/>
    </location>
</feature>